<dbReference type="SUPFAM" id="SSF103473">
    <property type="entry name" value="MFS general substrate transporter"/>
    <property type="match status" value="1"/>
</dbReference>
<evidence type="ECO:0000256" key="1">
    <source>
        <dbReference type="ARBA" id="ARBA00004651"/>
    </source>
</evidence>
<dbReference type="PANTHER" id="PTHR42718:SF9">
    <property type="entry name" value="MAJOR FACILITATOR SUPERFAMILY MULTIDRUG TRANSPORTER MFSC"/>
    <property type="match status" value="1"/>
</dbReference>
<feature type="transmembrane region" description="Helical" evidence="8">
    <location>
        <begin position="298"/>
        <end position="318"/>
    </location>
</feature>
<comment type="subcellular location">
    <subcellularLocation>
        <location evidence="1">Cell membrane</location>
        <topology evidence="1">Multi-pass membrane protein</topology>
    </subcellularLocation>
</comment>
<evidence type="ECO:0000313" key="10">
    <source>
        <dbReference type="EMBL" id="NWE17442.1"/>
    </source>
</evidence>
<evidence type="ECO:0000256" key="5">
    <source>
        <dbReference type="ARBA" id="ARBA00022692"/>
    </source>
</evidence>
<feature type="transmembrane region" description="Helical" evidence="8">
    <location>
        <begin position="135"/>
        <end position="156"/>
    </location>
</feature>
<evidence type="ECO:0000256" key="8">
    <source>
        <dbReference type="SAM" id="Phobius"/>
    </source>
</evidence>
<name>A0A7Y8EMZ9_9PSED</name>
<keyword evidence="6 8" id="KW-1133">Transmembrane helix</keyword>
<keyword evidence="5 8" id="KW-0812">Transmembrane</keyword>
<dbReference type="EMBL" id="JACARG010000082">
    <property type="protein sequence ID" value="NWE17442.1"/>
    <property type="molecule type" value="Genomic_DNA"/>
</dbReference>
<feature type="transmembrane region" description="Helical" evidence="8">
    <location>
        <begin position="401"/>
        <end position="418"/>
    </location>
</feature>
<accession>A0A7Y8EMZ9</accession>
<keyword evidence="7 8" id="KW-0472">Membrane</keyword>
<dbReference type="InterPro" id="IPR011701">
    <property type="entry name" value="MFS"/>
</dbReference>
<feature type="transmembrane region" description="Helical" evidence="8">
    <location>
        <begin position="102"/>
        <end position="123"/>
    </location>
</feature>
<dbReference type="Proteomes" id="UP000531950">
    <property type="component" value="Unassembled WGS sequence"/>
</dbReference>
<dbReference type="CDD" id="cd17321">
    <property type="entry name" value="MFS_MMR_MDR_like"/>
    <property type="match status" value="1"/>
</dbReference>
<evidence type="ECO:0000256" key="7">
    <source>
        <dbReference type="ARBA" id="ARBA00023136"/>
    </source>
</evidence>
<comment type="caution">
    <text evidence="10">The sequence shown here is derived from an EMBL/GenBank/DDBJ whole genome shotgun (WGS) entry which is preliminary data.</text>
</comment>
<evidence type="ECO:0000313" key="11">
    <source>
        <dbReference type="Proteomes" id="UP000531950"/>
    </source>
</evidence>
<feature type="transmembrane region" description="Helical" evidence="8">
    <location>
        <begin position="77"/>
        <end position="96"/>
    </location>
</feature>
<feature type="transmembrane region" description="Helical" evidence="8">
    <location>
        <begin position="330"/>
        <end position="348"/>
    </location>
</feature>
<evidence type="ECO:0000256" key="3">
    <source>
        <dbReference type="ARBA" id="ARBA00022448"/>
    </source>
</evidence>
<feature type="transmembrane region" description="Helical" evidence="8">
    <location>
        <begin position="45"/>
        <end position="65"/>
    </location>
</feature>
<feature type="transmembrane region" description="Helical" evidence="8">
    <location>
        <begin position="228"/>
        <end position="247"/>
    </location>
</feature>
<evidence type="ECO:0000256" key="4">
    <source>
        <dbReference type="ARBA" id="ARBA00022475"/>
    </source>
</evidence>
<dbReference type="Gene3D" id="1.20.1250.20">
    <property type="entry name" value="MFS general substrate transporter like domains"/>
    <property type="match status" value="1"/>
</dbReference>
<evidence type="ECO:0000256" key="6">
    <source>
        <dbReference type="ARBA" id="ARBA00022989"/>
    </source>
</evidence>
<proteinExistence type="inferred from homology"/>
<dbReference type="GO" id="GO:0005886">
    <property type="term" value="C:plasma membrane"/>
    <property type="evidence" value="ECO:0007669"/>
    <property type="project" value="UniProtKB-SubCell"/>
</dbReference>
<keyword evidence="3" id="KW-0813">Transport</keyword>
<dbReference type="PANTHER" id="PTHR42718">
    <property type="entry name" value="MAJOR FACILITATOR SUPERFAMILY MULTIDRUG TRANSPORTER MFSC"/>
    <property type="match status" value="1"/>
</dbReference>
<dbReference type="NCBIfam" id="TIGR00711">
    <property type="entry name" value="efflux_EmrB"/>
    <property type="match status" value="1"/>
</dbReference>
<dbReference type="InterPro" id="IPR020846">
    <property type="entry name" value="MFS_dom"/>
</dbReference>
<dbReference type="InterPro" id="IPR004638">
    <property type="entry name" value="EmrB-like"/>
</dbReference>
<evidence type="ECO:0000259" key="9">
    <source>
        <dbReference type="PROSITE" id="PS50850"/>
    </source>
</evidence>
<dbReference type="PROSITE" id="PS50850">
    <property type="entry name" value="MFS"/>
    <property type="match status" value="1"/>
</dbReference>
<organism evidence="10 11">
    <name type="scientific">Pseudomonas yamanorum</name>
    <dbReference type="NCBI Taxonomy" id="515393"/>
    <lineage>
        <taxon>Bacteria</taxon>
        <taxon>Pseudomonadati</taxon>
        <taxon>Pseudomonadota</taxon>
        <taxon>Gammaproteobacteria</taxon>
        <taxon>Pseudomonadales</taxon>
        <taxon>Pseudomonadaceae</taxon>
        <taxon>Pseudomonas</taxon>
    </lineage>
</organism>
<keyword evidence="4" id="KW-1003">Cell membrane</keyword>
<feature type="transmembrane region" description="Helical" evidence="8">
    <location>
        <begin position="12"/>
        <end position="33"/>
    </location>
</feature>
<dbReference type="GO" id="GO:0022857">
    <property type="term" value="F:transmembrane transporter activity"/>
    <property type="evidence" value="ECO:0007669"/>
    <property type="project" value="InterPro"/>
</dbReference>
<dbReference type="RefSeq" id="WP_177079965.1">
    <property type="nucleotide sequence ID" value="NZ_JACARG010000082.1"/>
</dbReference>
<feature type="transmembrane region" description="Helical" evidence="8">
    <location>
        <begin position="168"/>
        <end position="188"/>
    </location>
</feature>
<sequence>MPSPLLAQRRVLAATSLSYVLVILDTSIVNVALERIAATLHTGISGLQWVVSAYTLSFASLLLSGGALGDRFGARRLYLVGLVVFTLASLLCGVSGDWMTLVAARVLQGVGAALLVPGSLTLINQAFANDPAGRATAIGVWASCGGIAMAAGPLVGGVLIELFGWRSIFLANLPLGLIAIGLSARLAASERSPRALDVRGQLSAILALATLIGVLIEGPVRGWSSTPILLAGLLSVAAWGTFIRIEIRHAQPMLPLKLFANSVFSACVAVSLISALMLYGLVFLLSLYFQRVLGYSPLWTGLAFLPLTALVSLGSLVAGRLVKAWGSERLIGVALLLYLAGFGPLLLYGPTTSYLWIALPMPVIGLAAGLITPAATSALMGTVDKHRAGIAAGTLNAARQVGAALGVALFGGLLAGHIRA</sequence>
<dbReference type="Gene3D" id="1.20.1720.10">
    <property type="entry name" value="Multidrug resistance protein D"/>
    <property type="match status" value="1"/>
</dbReference>
<comment type="similarity">
    <text evidence="2">Belongs to the major facilitator superfamily. EmrB family.</text>
</comment>
<dbReference type="InterPro" id="IPR036259">
    <property type="entry name" value="MFS_trans_sf"/>
</dbReference>
<gene>
    <name evidence="10" type="ORF">HX822_31285</name>
</gene>
<reference evidence="10 11" key="1">
    <citation type="submission" date="2020-04" db="EMBL/GenBank/DDBJ databases">
        <title>Molecular characterization of pseudomonads from Agaricus bisporus reveal novel blotch 2 pathogens in Western Europe.</title>
        <authorList>
            <person name="Taparia T."/>
            <person name="Krijger M."/>
            <person name="Haynes E."/>
            <person name="Elpinstone J.G."/>
            <person name="Noble R."/>
            <person name="Van Der Wolf J."/>
        </authorList>
    </citation>
    <scope>NUCLEOTIDE SEQUENCE [LARGE SCALE GENOMIC DNA]</scope>
    <source>
        <strain evidence="10 11">IPO3782</strain>
    </source>
</reference>
<dbReference type="Pfam" id="PF07690">
    <property type="entry name" value="MFS_1"/>
    <property type="match status" value="1"/>
</dbReference>
<protein>
    <submittedName>
        <fullName evidence="10">MFS transporter</fullName>
    </submittedName>
</protein>
<feature type="domain" description="Major facilitator superfamily (MFS) profile" evidence="9">
    <location>
        <begin position="11"/>
        <end position="420"/>
    </location>
</feature>
<feature type="transmembrane region" description="Helical" evidence="8">
    <location>
        <begin position="259"/>
        <end position="286"/>
    </location>
</feature>
<feature type="transmembrane region" description="Helical" evidence="8">
    <location>
        <begin position="354"/>
        <end position="380"/>
    </location>
</feature>
<evidence type="ECO:0000256" key="2">
    <source>
        <dbReference type="ARBA" id="ARBA00008537"/>
    </source>
</evidence>
<dbReference type="AlphaFoldDB" id="A0A7Y8EMZ9"/>